<evidence type="ECO:0000256" key="1">
    <source>
        <dbReference type="SAM" id="MobiDB-lite"/>
    </source>
</evidence>
<feature type="region of interest" description="Disordered" evidence="1">
    <location>
        <begin position="1"/>
        <end position="33"/>
    </location>
</feature>
<evidence type="ECO:0000313" key="2">
    <source>
        <dbReference type="EMBL" id="PVM93913.1"/>
    </source>
</evidence>
<protein>
    <submittedName>
        <fullName evidence="2">Uncharacterized protein</fullName>
    </submittedName>
</protein>
<accession>A0A2T9KDD7</accession>
<evidence type="ECO:0000313" key="3">
    <source>
        <dbReference type="Proteomes" id="UP000245073"/>
    </source>
</evidence>
<reference evidence="2 3" key="1">
    <citation type="submission" date="2018-04" db="EMBL/GenBank/DDBJ databases">
        <title>The genome sequence of Caulobacter sp. 744.</title>
        <authorList>
            <person name="Gao J."/>
            <person name="Sun J."/>
        </authorList>
    </citation>
    <scope>NUCLEOTIDE SEQUENCE [LARGE SCALE GENOMIC DNA]</scope>
    <source>
        <strain evidence="2 3">774</strain>
    </source>
</reference>
<sequence length="110" mass="12315">MVDQREARAWTPASSTRANAWTPSGELAPSLRSKKKAQVLQMLPRWKAGLPSTVRKRSQTFQWSPPVVAKPRREALRATFAGRSWIRVLMMGRSCARGGGAAPPRDPYER</sequence>
<gene>
    <name evidence="2" type="ORF">DDF67_01280</name>
</gene>
<keyword evidence="3" id="KW-1185">Reference proteome</keyword>
<name>A0A2T9KDD7_9CAUL</name>
<dbReference type="EMBL" id="QDKQ01000011">
    <property type="protein sequence ID" value="PVM93913.1"/>
    <property type="molecule type" value="Genomic_DNA"/>
</dbReference>
<dbReference type="AlphaFoldDB" id="A0A2T9KDD7"/>
<feature type="compositionally biased region" description="Polar residues" evidence="1">
    <location>
        <begin position="12"/>
        <end position="22"/>
    </location>
</feature>
<comment type="caution">
    <text evidence="2">The sequence shown here is derived from an EMBL/GenBank/DDBJ whole genome shotgun (WGS) entry which is preliminary data.</text>
</comment>
<proteinExistence type="predicted"/>
<dbReference type="Proteomes" id="UP000245073">
    <property type="component" value="Unassembled WGS sequence"/>
</dbReference>
<organism evidence="2 3">
    <name type="scientific">Caulobacter endophyticus</name>
    <dbReference type="NCBI Taxonomy" id="2172652"/>
    <lineage>
        <taxon>Bacteria</taxon>
        <taxon>Pseudomonadati</taxon>
        <taxon>Pseudomonadota</taxon>
        <taxon>Alphaproteobacteria</taxon>
        <taxon>Caulobacterales</taxon>
        <taxon>Caulobacteraceae</taxon>
        <taxon>Caulobacter</taxon>
    </lineage>
</organism>